<comment type="caution">
    <text evidence="1">The sequence shown here is derived from an EMBL/GenBank/DDBJ whole genome shotgun (WGS) entry which is preliminary data.</text>
</comment>
<evidence type="ECO:0000313" key="2">
    <source>
        <dbReference type="Proteomes" id="UP000434475"/>
    </source>
</evidence>
<name>A0A6I2R357_FLAPL</name>
<accession>A0A6I2R357</accession>
<reference evidence="1 2" key="1">
    <citation type="journal article" date="2019" name="Nat. Med.">
        <title>A library of human gut bacterial isolates paired with longitudinal multiomics data enables mechanistic microbiome research.</title>
        <authorList>
            <person name="Poyet M."/>
            <person name="Groussin M."/>
            <person name="Gibbons S.M."/>
            <person name="Avila-Pacheco J."/>
            <person name="Jiang X."/>
            <person name="Kearney S.M."/>
            <person name="Perrotta A.R."/>
            <person name="Berdy B."/>
            <person name="Zhao S."/>
            <person name="Lieberman T.D."/>
            <person name="Swanson P.K."/>
            <person name="Smith M."/>
            <person name="Roesemann S."/>
            <person name="Alexander J.E."/>
            <person name="Rich S.A."/>
            <person name="Livny J."/>
            <person name="Vlamakis H."/>
            <person name="Clish C."/>
            <person name="Bullock K."/>
            <person name="Deik A."/>
            <person name="Scott J."/>
            <person name="Pierce K.A."/>
            <person name="Xavier R.J."/>
            <person name="Alm E.J."/>
        </authorList>
    </citation>
    <scope>NUCLEOTIDE SEQUENCE [LARGE SCALE GENOMIC DNA]</scope>
    <source>
        <strain evidence="1 2">BIOML-A2</strain>
    </source>
</reference>
<protein>
    <submittedName>
        <fullName evidence="1">Uncharacterized protein</fullName>
    </submittedName>
</protein>
<proteinExistence type="predicted"/>
<gene>
    <name evidence="1" type="ORF">GKE97_01645</name>
</gene>
<dbReference type="RefSeq" id="WP_009258589.1">
    <property type="nucleotide sequence ID" value="NZ_BAABZG010000001.1"/>
</dbReference>
<sequence>MAMTALPLAFIVPAEELPADDRTAQGAVWSTVASLLQSGLGRKFSKFYPQLRLEQQGGYAPFGVVLGRAAPPLFRELYRKALDRQAGAIMHHTLNTLSRLNPDQFFEEDGTIVCPAVIDGSDPDLMFHGLWHLAMQQGEILPDCGVYHVAQKRASIEPKEVQQTLAHPERYALCMVCLEPPEVPCDDEI</sequence>
<organism evidence="1 2">
    <name type="scientific">Flavonifractor plautii</name>
    <name type="common">Fusobacterium plautii</name>
    <dbReference type="NCBI Taxonomy" id="292800"/>
    <lineage>
        <taxon>Bacteria</taxon>
        <taxon>Bacillati</taxon>
        <taxon>Bacillota</taxon>
        <taxon>Clostridia</taxon>
        <taxon>Eubacteriales</taxon>
        <taxon>Oscillospiraceae</taxon>
        <taxon>Flavonifractor</taxon>
    </lineage>
</organism>
<evidence type="ECO:0000313" key="1">
    <source>
        <dbReference type="EMBL" id="MSB18217.1"/>
    </source>
</evidence>
<dbReference type="Proteomes" id="UP000434475">
    <property type="component" value="Unassembled WGS sequence"/>
</dbReference>
<dbReference type="EMBL" id="WKPR01000002">
    <property type="protein sequence ID" value="MSB18217.1"/>
    <property type="molecule type" value="Genomic_DNA"/>
</dbReference>
<dbReference type="AlphaFoldDB" id="A0A6I2R357"/>